<keyword evidence="6" id="KW-0812">Transmembrane</keyword>
<dbReference type="PROSITE" id="PS50111">
    <property type="entry name" value="CHEMOTAXIS_TRANSDUC_2"/>
    <property type="match status" value="1"/>
</dbReference>
<keyword evidence="3 5" id="KW-0807">Transducer</keyword>
<dbReference type="AlphaFoldDB" id="A0A7C9UY48"/>
<feature type="domain" description="HAMP" evidence="9">
    <location>
        <begin position="325"/>
        <end position="378"/>
    </location>
</feature>
<dbReference type="PROSITE" id="PS50192">
    <property type="entry name" value="T_SNARE"/>
    <property type="match status" value="1"/>
</dbReference>
<dbReference type="GO" id="GO:0007165">
    <property type="term" value="P:signal transduction"/>
    <property type="evidence" value="ECO:0007669"/>
    <property type="project" value="UniProtKB-KW"/>
</dbReference>
<reference evidence="10 11" key="1">
    <citation type="submission" date="2020-02" db="EMBL/GenBank/DDBJ databases">
        <authorList>
            <person name="Dziuba M."/>
            <person name="Kuznetsov B."/>
            <person name="Mardanov A."/>
            <person name="Ravin N."/>
            <person name="Grouzdev D."/>
        </authorList>
    </citation>
    <scope>NUCLEOTIDE SEQUENCE [LARGE SCALE GENOMIC DNA]</scope>
    <source>
        <strain evidence="10 11">SpK</strain>
    </source>
</reference>
<evidence type="ECO:0000256" key="1">
    <source>
        <dbReference type="ARBA" id="ARBA00004429"/>
    </source>
</evidence>
<dbReference type="InterPro" id="IPR003660">
    <property type="entry name" value="HAMP_dom"/>
</dbReference>
<evidence type="ECO:0000259" key="7">
    <source>
        <dbReference type="PROSITE" id="PS50111"/>
    </source>
</evidence>
<dbReference type="InterPro" id="IPR000727">
    <property type="entry name" value="T_SNARE_dom"/>
</dbReference>
<dbReference type="SMART" id="SM00304">
    <property type="entry name" value="HAMP"/>
    <property type="match status" value="1"/>
</dbReference>
<dbReference type="Gene3D" id="6.10.340.10">
    <property type="match status" value="1"/>
</dbReference>
<keyword evidence="6" id="KW-0472">Membrane</keyword>
<evidence type="ECO:0000256" key="3">
    <source>
        <dbReference type="ARBA" id="ARBA00023224"/>
    </source>
</evidence>
<gene>
    <name evidence="10" type="ORF">G4223_04330</name>
</gene>
<dbReference type="EMBL" id="JAAIYP010000026">
    <property type="protein sequence ID" value="NFV79334.1"/>
    <property type="molecule type" value="Genomic_DNA"/>
</dbReference>
<feature type="domain" description="T-SNARE coiled-coil homology" evidence="8">
    <location>
        <begin position="571"/>
        <end position="633"/>
    </location>
</feature>
<dbReference type="Pfam" id="PF00672">
    <property type="entry name" value="HAMP"/>
    <property type="match status" value="1"/>
</dbReference>
<accession>A0A7C9UY48</accession>
<dbReference type="PANTHER" id="PTHR32089">
    <property type="entry name" value="METHYL-ACCEPTING CHEMOTAXIS PROTEIN MCPB"/>
    <property type="match status" value="1"/>
</dbReference>
<dbReference type="Proteomes" id="UP000480684">
    <property type="component" value="Unassembled WGS sequence"/>
</dbReference>
<feature type="domain" description="Methyl-accepting transducer" evidence="7">
    <location>
        <begin position="412"/>
        <end position="655"/>
    </location>
</feature>
<keyword evidence="2" id="KW-1003">Cell membrane</keyword>
<keyword evidence="6" id="KW-1133">Transmembrane helix</keyword>
<proteinExistence type="inferred from homology"/>
<evidence type="ECO:0000259" key="9">
    <source>
        <dbReference type="PROSITE" id="PS50885"/>
    </source>
</evidence>
<dbReference type="InterPro" id="IPR004089">
    <property type="entry name" value="MCPsignal_dom"/>
</dbReference>
<dbReference type="GO" id="GO:0005886">
    <property type="term" value="C:plasma membrane"/>
    <property type="evidence" value="ECO:0007669"/>
    <property type="project" value="UniProtKB-SubCell"/>
</dbReference>
<dbReference type="Pfam" id="PF00015">
    <property type="entry name" value="MCPsignal"/>
    <property type="match status" value="1"/>
</dbReference>
<name>A0A7C9UY48_9PROT</name>
<evidence type="ECO:0000256" key="4">
    <source>
        <dbReference type="ARBA" id="ARBA00029447"/>
    </source>
</evidence>
<keyword evidence="2" id="KW-0997">Cell inner membrane</keyword>
<dbReference type="PROSITE" id="PS50885">
    <property type="entry name" value="HAMP"/>
    <property type="match status" value="1"/>
</dbReference>
<dbReference type="SUPFAM" id="SSF58104">
    <property type="entry name" value="Methyl-accepting chemotaxis protein (MCP) signaling domain"/>
    <property type="match status" value="1"/>
</dbReference>
<evidence type="ECO:0000313" key="11">
    <source>
        <dbReference type="Proteomes" id="UP000480684"/>
    </source>
</evidence>
<evidence type="ECO:0000256" key="6">
    <source>
        <dbReference type="SAM" id="Phobius"/>
    </source>
</evidence>
<comment type="subcellular location">
    <subcellularLocation>
        <location evidence="1">Cell inner membrane</location>
        <topology evidence="1">Multi-pass membrane protein</topology>
    </subcellularLocation>
</comment>
<keyword evidence="11" id="KW-1185">Reference proteome</keyword>
<protein>
    <submittedName>
        <fullName evidence="10">Methyl-accepting chemotaxis protein</fullName>
    </submittedName>
</protein>
<comment type="similarity">
    <text evidence="4">Belongs to the methyl-accepting chemotaxis (MCP) protein family.</text>
</comment>
<feature type="transmembrane region" description="Helical" evidence="6">
    <location>
        <begin position="304"/>
        <end position="324"/>
    </location>
</feature>
<evidence type="ECO:0000256" key="2">
    <source>
        <dbReference type="ARBA" id="ARBA00022519"/>
    </source>
</evidence>
<sequence>MPSWFKPLLVRLGALWRHGEVPGLANISIGRRLALLGVLALIGAASFGVAYHLAERRIDSMLVTQDGYRRLNDLAGDVRAKVAALQNHQEQFLRERDEARAKDFRQDVAFVARSLDAMRALPEAAGMASNLAELSAGVAAAAQRFEAVSHRVGELGASEAQGLRGRLAASVKAVEDELKMWPNAGPLIPEMLQMRQAEKNFMLYGGETYLNQHRQHANQFDFALDASSLPPSTRDDFRKLLAAYGDDMQAFAAGTMALGEDVADLRRQFRALQPTLNQVFAYAREGMASAIAQQEEVRAATSRLLALFGVMAVLSFGAAVLVLARSVTQPVRMIEEAMERLAAGDHGVTVPGIARRDEIGDMAKAVAVFKDNAIAMVRMQQEQDAIRAEAEATSRQRLMVLADRFEGAVKSVADSVNRNAQAITATAEGMVRHEGNGENRSLSVAEAADQARRTVVAVAEAADDLAASVGDISALAAETSRVVRQAVSELDRTNARVRGLSEVAGNIDRVVNLIGDIAARTNMLSLNATIEAQRAGEAGRGFAVVAGEVKHLAQKTSESTREIADQIAAIQSATAETVSAIGDVGSAVRRMDEIAAQVAEAVNRQGGVTDKISRCVDQVRHDTACVTEGVVSVTQSAARYCGAAVRVMWAADDLAGPAANLKDEVDGFLRTIRA</sequence>
<dbReference type="CDD" id="cd06225">
    <property type="entry name" value="HAMP"/>
    <property type="match status" value="1"/>
</dbReference>
<feature type="transmembrane region" description="Helical" evidence="6">
    <location>
        <begin position="33"/>
        <end position="54"/>
    </location>
</feature>
<dbReference type="SMART" id="SM00283">
    <property type="entry name" value="MA"/>
    <property type="match status" value="1"/>
</dbReference>
<evidence type="ECO:0000256" key="5">
    <source>
        <dbReference type="PROSITE-ProRule" id="PRU00284"/>
    </source>
</evidence>
<dbReference type="Gene3D" id="1.10.287.950">
    <property type="entry name" value="Methyl-accepting chemotaxis protein"/>
    <property type="match status" value="1"/>
</dbReference>
<evidence type="ECO:0000313" key="10">
    <source>
        <dbReference type="EMBL" id="NFV79334.1"/>
    </source>
</evidence>
<comment type="caution">
    <text evidence="10">The sequence shown here is derived from an EMBL/GenBank/DDBJ whole genome shotgun (WGS) entry which is preliminary data.</text>
</comment>
<organism evidence="10 11">
    <name type="scientific">Magnetospirillum aberrantis SpK</name>
    <dbReference type="NCBI Taxonomy" id="908842"/>
    <lineage>
        <taxon>Bacteria</taxon>
        <taxon>Pseudomonadati</taxon>
        <taxon>Pseudomonadota</taxon>
        <taxon>Alphaproteobacteria</taxon>
        <taxon>Rhodospirillales</taxon>
        <taxon>Rhodospirillaceae</taxon>
        <taxon>Magnetospirillum</taxon>
    </lineage>
</organism>
<evidence type="ECO:0000259" key="8">
    <source>
        <dbReference type="PROSITE" id="PS50192"/>
    </source>
</evidence>
<dbReference type="PANTHER" id="PTHR32089:SF112">
    <property type="entry name" value="LYSOZYME-LIKE PROTEIN-RELATED"/>
    <property type="match status" value="1"/>
</dbReference>